<dbReference type="InterPro" id="IPR001680">
    <property type="entry name" value="WD40_rpt"/>
</dbReference>
<evidence type="ECO:0000259" key="11">
    <source>
        <dbReference type="PROSITE" id="PS50102"/>
    </source>
</evidence>
<feature type="region of interest" description="Disordered" evidence="10">
    <location>
        <begin position="57"/>
        <end position="82"/>
    </location>
</feature>
<dbReference type="PANTHER" id="PTHR44215:SF1">
    <property type="entry name" value="WD REPEAT-CONTAINING PROTEIN 75"/>
    <property type="match status" value="1"/>
</dbReference>
<dbReference type="InterPro" id="IPR015943">
    <property type="entry name" value="WD40/YVTN_repeat-like_dom_sf"/>
</dbReference>
<feature type="compositionally biased region" description="Basic residues" evidence="10">
    <location>
        <begin position="1027"/>
        <end position="1036"/>
    </location>
</feature>
<dbReference type="Pfam" id="PF23769">
    <property type="entry name" value="Beta-prop_WDR75_2nd"/>
    <property type="match status" value="1"/>
</dbReference>
<evidence type="ECO:0000256" key="9">
    <source>
        <dbReference type="PROSITE-ProRule" id="PRU00221"/>
    </source>
</evidence>
<dbReference type="GO" id="GO:0045943">
    <property type="term" value="P:positive regulation of transcription by RNA polymerase I"/>
    <property type="evidence" value="ECO:0007669"/>
    <property type="project" value="InterPro"/>
</dbReference>
<dbReference type="Pfam" id="PF00076">
    <property type="entry name" value="RRM_1"/>
    <property type="match status" value="3"/>
</dbReference>
<keyword evidence="5" id="KW-0677">Repeat</keyword>
<protein>
    <submittedName>
        <fullName evidence="12">WD repeat-containing protein 75</fullName>
    </submittedName>
</protein>
<dbReference type="PROSITE" id="PS50082">
    <property type="entry name" value="WD_REPEATS_2"/>
    <property type="match status" value="1"/>
</dbReference>
<feature type="repeat" description="WD" evidence="9">
    <location>
        <begin position="301"/>
        <end position="342"/>
    </location>
</feature>
<evidence type="ECO:0000256" key="8">
    <source>
        <dbReference type="PROSITE-ProRule" id="PRU00176"/>
    </source>
</evidence>
<dbReference type="SUPFAM" id="SSF50978">
    <property type="entry name" value="WD40 repeat-like"/>
    <property type="match status" value="2"/>
</dbReference>
<organism evidence="12 13">
    <name type="scientific">Physocladia obscura</name>
    <dbReference type="NCBI Taxonomy" id="109957"/>
    <lineage>
        <taxon>Eukaryota</taxon>
        <taxon>Fungi</taxon>
        <taxon>Fungi incertae sedis</taxon>
        <taxon>Chytridiomycota</taxon>
        <taxon>Chytridiomycota incertae sedis</taxon>
        <taxon>Chytridiomycetes</taxon>
        <taxon>Chytridiales</taxon>
        <taxon>Chytriomycetaceae</taxon>
        <taxon>Physocladia</taxon>
    </lineage>
</organism>
<dbReference type="GO" id="GO:0006364">
    <property type="term" value="P:rRNA processing"/>
    <property type="evidence" value="ECO:0007669"/>
    <property type="project" value="UniProtKB-KW"/>
</dbReference>
<dbReference type="EMBL" id="JADGJH010000781">
    <property type="protein sequence ID" value="KAJ3122819.1"/>
    <property type="molecule type" value="Genomic_DNA"/>
</dbReference>
<dbReference type="InterPro" id="IPR036322">
    <property type="entry name" value="WD40_repeat_dom_sf"/>
</dbReference>
<dbReference type="PROSITE" id="PS50102">
    <property type="entry name" value="RRM"/>
    <property type="match status" value="3"/>
</dbReference>
<dbReference type="GO" id="GO:0003723">
    <property type="term" value="F:RNA binding"/>
    <property type="evidence" value="ECO:0007669"/>
    <property type="project" value="UniProtKB-UniRule"/>
</dbReference>
<keyword evidence="13" id="KW-1185">Reference proteome</keyword>
<gene>
    <name evidence="12" type="primary">WDR75</name>
    <name evidence="12" type="ORF">HK100_011842</name>
</gene>
<dbReference type="InterPro" id="IPR035979">
    <property type="entry name" value="RBD_domain_sf"/>
</dbReference>
<feature type="region of interest" description="Disordered" evidence="10">
    <location>
        <begin position="1027"/>
        <end position="1054"/>
    </location>
</feature>
<feature type="domain" description="RRM" evidence="11">
    <location>
        <begin position="1145"/>
        <end position="1224"/>
    </location>
</feature>
<keyword evidence="7" id="KW-0539">Nucleus</keyword>
<feature type="domain" description="RRM" evidence="11">
    <location>
        <begin position="1226"/>
        <end position="1301"/>
    </location>
</feature>
<feature type="compositionally biased region" description="Basic residues" evidence="10">
    <location>
        <begin position="1002"/>
        <end position="1012"/>
    </location>
</feature>
<comment type="subcellular location">
    <subcellularLocation>
        <location evidence="1">Nucleus</location>
        <location evidence="1">Nucleolus</location>
    </subcellularLocation>
</comment>
<evidence type="ECO:0000256" key="10">
    <source>
        <dbReference type="SAM" id="MobiDB-lite"/>
    </source>
</evidence>
<dbReference type="PROSITE" id="PS50294">
    <property type="entry name" value="WD_REPEATS_REGION"/>
    <property type="match status" value="1"/>
</dbReference>
<dbReference type="Pfam" id="PF23869">
    <property type="entry name" value="Beta-prop_WDR75_1st"/>
    <property type="match status" value="1"/>
</dbReference>
<dbReference type="InterPro" id="IPR012677">
    <property type="entry name" value="Nucleotide-bd_a/b_plait_sf"/>
</dbReference>
<evidence type="ECO:0000256" key="7">
    <source>
        <dbReference type="ARBA" id="ARBA00023242"/>
    </source>
</evidence>
<feature type="region of interest" description="Disordered" evidence="10">
    <location>
        <begin position="1415"/>
        <end position="1506"/>
    </location>
</feature>
<feature type="compositionally biased region" description="Basic and acidic residues" evidence="10">
    <location>
        <begin position="1037"/>
        <end position="1054"/>
    </location>
</feature>
<evidence type="ECO:0000313" key="12">
    <source>
        <dbReference type="EMBL" id="KAJ3122819.1"/>
    </source>
</evidence>
<keyword evidence="8" id="KW-0694">RNA-binding</keyword>
<name>A0AAD5T1L6_9FUNG</name>
<keyword evidence="4 9" id="KW-0853">WD repeat</keyword>
<dbReference type="InterPro" id="IPR000504">
    <property type="entry name" value="RRM_dom"/>
</dbReference>
<evidence type="ECO:0000256" key="1">
    <source>
        <dbReference type="ARBA" id="ARBA00004604"/>
    </source>
</evidence>
<feature type="region of interest" description="Disordered" evidence="10">
    <location>
        <begin position="986"/>
        <end position="1012"/>
    </location>
</feature>
<dbReference type="InterPro" id="IPR057644">
    <property type="entry name" value="Beta-prop_WDR75_2nd"/>
</dbReference>
<sequence>MTTRRIVLAGGGGGWAAVRPVFAGHKGEFVVSGAGSAVAVASTATAARLRVLRVNIDNNDTSKNKPSESKNNGGSDNENNTFTNRAAEDFAPVVALAPHASAPLLIYAAYSDGCVRLWDVSDASLLKVWRFNVPITAMVQDPAHTDTFYVAFKAVKNKNIRHTSSSSSSSEHEKANRIAQLVLPLLGENHTVDSNKPPTPRAILLASDSSFVGLAVSNNVVAVCTEKSIWVWPNSSDDHSETTKVATKIKLPNRAYNKPPKITHLAAHPSTPMIAVGITSGEIFLYHNPFQQSQVKATQKIHWHAQSVLAFEFSNDGTTLVSGGLESVLVLWQLDTQKRKPIPRVAGGAALQSIACSSDDTAIAVVCADSCIRIVSVPKLEVSGVMSGLKARKGRELEKNSLVIDPRSGAVVLAGSPGCLQFYDAYNDVHMMEIEAISQNRVVSGGYVSKDGVERVVGEESLARVKLVAFEKAPGRRSQWMATVDERSDMVVADEEEVWIKFWMWDDVKQIYTVNTRVASPHDKKITSIHFLTIPNESEPTEKTLLLVSTSLDTRFKVWALTPTSLTSRDTTPFWTQRSQGSYRNTPIHHAATSLDASILAVACGSVVTLWNPVTNAMCATLVHPCVDEHILMVEFAGIPQNIQNNSSNSEDIPSLIAVTANRCHVWNLLTGTIWWTLELGGETIGLASDPDTGRFAVSVLGSFSSENRNYRLETKILELHVSSPIPKMTHLAKGQVLGIQYMPKSHIPIGARTANRLLILSASHEIEALESASVLTAQPSEASKSADIIASAGIVPPKTAQPESVGSGLFSGIYGSAAFAGPDHPYSANSINSNQKSLSSSKRDKREIVSASAKLRTIAKTFREEQNALSFFDNTASHLLPPPIKLSHTFFDAILKKRDIAAENVERAGEWITGDSAGQAGEREENLMVVDDVVGSVGERDLDGLEFLGDVFKGLLPVQQKQQPAADNDDSNYKIVNGGHEEVTQVNGKSSHGLSNGLSTKSKRQNRRKKFRGKCLCETTATRRKIAKSVSKKGRKTMEKGKAHQDRRGQLQQRDLRQRDFYLKQAIFKTRRRAQKILASFNRRKMVRFFVFPPPKDNKHNNTEHLNAKQDGDISITTFSTLKINENSELESNSTNPDHNLPEACLFIASLSTSISDKTLQESLVHHFSQWGQITNIKVLKDWLARPYAFVQYENPQDATTALSRAHNTLLCGRYMRVEQAKVNRTLFVAKFGSHTTVVELTDILEKAFGPVEEIKILHNFETGKSKGCGFVKFQLREDAIKAFLGIRQKYQWTIEWATNMDRNKGEIDLHSLFIGQLNHNLITDELLREKFGKYGKIATLQLVNKMTDGSDARPAFAFITFAEESSAEQAIEHENAKLWLDRNIRVQYREVGEYKGLFRRSRQFSGSGNHVFENIKRTHQQKDTSNSNGSGPSRHQNQSDATNTLPNSDKSISSTLSTPVKSMKHSIPGSQPSPAHTLPLPHAYGLPNTQTSHPGPKPHKQSQLQSNVNIPPVHHCPNIQHAPQFPTFQTQNRPYPYPLPLQMFPSLSGNPYQHPQMMPIYFPPLNPAFEQYGKIAAATNFQHYQQNVAMQQQSSPFVHYPGNTSAPSVSEPISDRTATTEQSEENYEANSTDAQELACIRNVTLAKVDVARGFKRYTTRKIVERVVYAASGIDAVKNDKDEDIGDELEVMSAIL</sequence>
<feature type="region of interest" description="Disordered" evidence="10">
    <location>
        <begin position="1604"/>
        <end position="1634"/>
    </location>
</feature>
<dbReference type="SMART" id="SM00360">
    <property type="entry name" value="RRM"/>
    <property type="match status" value="3"/>
</dbReference>
<evidence type="ECO:0000256" key="3">
    <source>
        <dbReference type="ARBA" id="ARBA00022552"/>
    </source>
</evidence>
<dbReference type="Gene3D" id="3.30.70.330">
    <property type="match status" value="3"/>
</dbReference>
<feature type="compositionally biased region" description="Basic and acidic residues" evidence="10">
    <location>
        <begin position="1415"/>
        <end position="1424"/>
    </location>
</feature>
<dbReference type="GO" id="GO:2000234">
    <property type="term" value="P:positive regulation of rRNA processing"/>
    <property type="evidence" value="ECO:0007669"/>
    <property type="project" value="TreeGrafter"/>
</dbReference>
<dbReference type="GO" id="GO:0032040">
    <property type="term" value="C:small-subunit processome"/>
    <property type="evidence" value="ECO:0007669"/>
    <property type="project" value="InterPro"/>
</dbReference>
<evidence type="ECO:0000313" key="13">
    <source>
        <dbReference type="Proteomes" id="UP001211907"/>
    </source>
</evidence>
<keyword evidence="6" id="KW-0804">Transcription</keyword>
<keyword evidence="3" id="KW-0698">rRNA processing</keyword>
<evidence type="ECO:0000256" key="4">
    <source>
        <dbReference type="ARBA" id="ARBA00022574"/>
    </source>
</evidence>
<evidence type="ECO:0000256" key="5">
    <source>
        <dbReference type="ARBA" id="ARBA00022737"/>
    </source>
</evidence>
<feature type="compositionally biased region" description="Polar residues" evidence="10">
    <location>
        <begin position="69"/>
        <end position="82"/>
    </location>
</feature>
<feature type="compositionally biased region" description="Polar residues" evidence="10">
    <location>
        <begin position="1425"/>
        <end position="1462"/>
    </location>
</feature>
<feature type="domain" description="RRM" evidence="11">
    <location>
        <begin position="1312"/>
        <end position="1393"/>
    </location>
</feature>
<evidence type="ECO:0000256" key="2">
    <source>
        <dbReference type="ARBA" id="ARBA00022517"/>
    </source>
</evidence>
<evidence type="ECO:0000256" key="6">
    <source>
        <dbReference type="ARBA" id="ARBA00023163"/>
    </source>
</evidence>
<feature type="compositionally biased region" description="Polar residues" evidence="10">
    <location>
        <begin position="986"/>
        <end position="1001"/>
    </location>
</feature>
<dbReference type="InterPro" id="IPR053826">
    <property type="entry name" value="WDR75"/>
</dbReference>
<keyword evidence="2" id="KW-0690">Ribosome biogenesis</keyword>
<dbReference type="PANTHER" id="PTHR44215">
    <property type="entry name" value="WD REPEAT-CONTAINING PROTEIN 75"/>
    <property type="match status" value="1"/>
</dbReference>
<proteinExistence type="predicted"/>
<dbReference type="Proteomes" id="UP001211907">
    <property type="component" value="Unassembled WGS sequence"/>
</dbReference>
<dbReference type="SMART" id="SM00320">
    <property type="entry name" value="WD40"/>
    <property type="match status" value="7"/>
</dbReference>
<dbReference type="Gene3D" id="2.130.10.10">
    <property type="entry name" value="YVTN repeat-like/Quinoprotein amine dehydrogenase"/>
    <property type="match status" value="2"/>
</dbReference>
<dbReference type="SUPFAM" id="SSF54928">
    <property type="entry name" value="RNA-binding domain, RBD"/>
    <property type="match status" value="2"/>
</dbReference>
<comment type="caution">
    <text evidence="12">The sequence shown here is derived from an EMBL/GenBank/DDBJ whole genome shotgun (WGS) entry which is preliminary data.</text>
</comment>
<reference evidence="12" key="1">
    <citation type="submission" date="2020-05" db="EMBL/GenBank/DDBJ databases">
        <title>Phylogenomic resolution of chytrid fungi.</title>
        <authorList>
            <person name="Stajich J.E."/>
            <person name="Amses K."/>
            <person name="Simmons R."/>
            <person name="Seto K."/>
            <person name="Myers J."/>
            <person name="Bonds A."/>
            <person name="Quandt C.A."/>
            <person name="Barry K."/>
            <person name="Liu P."/>
            <person name="Grigoriev I."/>
            <person name="Longcore J.E."/>
            <person name="James T.Y."/>
        </authorList>
    </citation>
    <scope>NUCLEOTIDE SEQUENCE</scope>
    <source>
        <strain evidence="12">JEL0513</strain>
    </source>
</reference>
<accession>A0AAD5T1L6</accession>